<reference evidence="3 4" key="1">
    <citation type="submission" date="2016-10" db="EMBL/GenBank/DDBJ databases">
        <title>The genome sequence of Colletotrichum fioriniae PJ7.</title>
        <authorList>
            <person name="Baroncelli R."/>
        </authorList>
    </citation>
    <scope>NUCLEOTIDE SEQUENCE [LARGE SCALE GENOMIC DNA]</scope>
    <source>
        <strain evidence="3">Col 31</strain>
    </source>
</reference>
<feature type="transmembrane region" description="Helical" evidence="2">
    <location>
        <begin position="48"/>
        <end position="68"/>
    </location>
</feature>
<evidence type="ECO:0000313" key="3">
    <source>
        <dbReference type="EMBL" id="KAK1469589.1"/>
    </source>
</evidence>
<protein>
    <submittedName>
        <fullName evidence="3">Uncharacterized protein</fullName>
    </submittedName>
</protein>
<name>A0AAI9Y231_9PEZI</name>
<keyword evidence="4" id="KW-1185">Reference proteome</keyword>
<proteinExistence type="predicted"/>
<organism evidence="3 4">
    <name type="scientific">Colletotrichum melonis</name>
    <dbReference type="NCBI Taxonomy" id="1209925"/>
    <lineage>
        <taxon>Eukaryota</taxon>
        <taxon>Fungi</taxon>
        <taxon>Dikarya</taxon>
        <taxon>Ascomycota</taxon>
        <taxon>Pezizomycotina</taxon>
        <taxon>Sordariomycetes</taxon>
        <taxon>Hypocreomycetidae</taxon>
        <taxon>Glomerellales</taxon>
        <taxon>Glomerellaceae</taxon>
        <taxon>Colletotrichum</taxon>
        <taxon>Colletotrichum acutatum species complex</taxon>
    </lineage>
</organism>
<evidence type="ECO:0000256" key="1">
    <source>
        <dbReference type="SAM" id="MobiDB-lite"/>
    </source>
</evidence>
<keyword evidence="2" id="KW-0812">Transmembrane</keyword>
<keyword evidence="2" id="KW-1133">Transmembrane helix</keyword>
<sequence length="221" mass="24016">MPGSVTVKNVCESGEAWDPRRTGNFFAVVTSPCQTVSKSPKNGWRTEIAGLWELFFFFFLLPGARWVLGVGIPGLKLHRVAARTVERTQLKSAGPTSSQFVSFQEASVGCGSSAAPASNQGNPFDIAFDRKVGNWAFPWGSDVGAFRWRRCQSSPLRVRAPEALRPNCGEALVFRFFPSATVAMDFPSNGGQEPGKACWGVANPWTPRPQGSSSQHKVPQP</sequence>
<gene>
    <name evidence="3" type="ORF">CMEL01_01356</name>
</gene>
<dbReference type="EMBL" id="MLGG01000001">
    <property type="protein sequence ID" value="KAK1469589.1"/>
    <property type="molecule type" value="Genomic_DNA"/>
</dbReference>
<dbReference type="AlphaFoldDB" id="A0AAI9Y231"/>
<feature type="region of interest" description="Disordered" evidence="1">
    <location>
        <begin position="201"/>
        <end position="221"/>
    </location>
</feature>
<evidence type="ECO:0000256" key="2">
    <source>
        <dbReference type="SAM" id="Phobius"/>
    </source>
</evidence>
<feature type="compositionally biased region" description="Polar residues" evidence="1">
    <location>
        <begin position="209"/>
        <end position="221"/>
    </location>
</feature>
<evidence type="ECO:0000313" key="4">
    <source>
        <dbReference type="Proteomes" id="UP001239795"/>
    </source>
</evidence>
<comment type="caution">
    <text evidence="3">The sequence shown here is derived from an EMBL/GenBank/DDBJ whole genome shotgun (WGS) entry which is preliminary data.</text>
</comment>
<accession>A0AAI9Y231</accession>
<dbReference type="Proteomes" id="UP001239795">
    <property type="component" value="Unassembled WGS sequence"/>
</dbReference>
<keyword evidence="2" id="KW-0472">Membrane</keyword>